<dbReference type="Pfam" id="PF12796">
    <property type="entry name" value="Ank_2"/>
    <property type="match status" value="2"/>
</dbReference>
<evidence type="ECO:0000256" key="4">
    <source>
        <dbReference type="SAM" id="Phobius"/>
    </source>
</evidence>
<accession>A0A6J8E062</accession>
<keyword evidence="4" id="KW-0812">Transmembrane</keyword>
<feature type="transmembrane region" description="Helical" evidence="4">
    <location>
        <begin position="1084"/>
        <end position="1106"/>
    </location>
</feature>
<dbReference type="Pfam" id="PF18738">
    <property type="entry name" value="HEPN_DZIP3"/>
    <property type="match status" value="1"/>
</dbReference>
<dbReference type="EMBL" id="CACVKT020008335">
    <property type="protein sequence ID" value="CAC5414179.1"/>
    <property type="molecule type" value="Genomic_DNA"/>
</dbReference>
<organism evidence="7 8">
    <name type="scientific">Mytilus coruscus</name>
    <name type="common">Sea mussel</name>
    <dbReference type="NCBI Taxonomy" id="42192"/>
    <lineage>
        <taxon>Eukaryota</taxon>
        <taxon>Metazoa</taxon>
        <taxon>Spiralia</taxon>
        <taxon>Lophotrochozoa</taxon>
        <taxon>Mollusca</taxon>
        <taxon>Bivalvia</taxon>
        <taxon>Autobranchia</taxon>
        <taxon>Pteriomorphia</taxon>
        <taxon>Mytilida</taxon>
        <taxon>Mytiloidea</taxon>
        <taxon>Mytilidae</taxon>
        <taxon>Mytilinae</taxon>
        <taxon>Mytilus</taxon>
    </lineage>
</organism>
<keyword evidence="4" id="KW-1133">Transmembrane helix</keyword>
<dbReference type="PROSITE" id="PS50297">
    <property type="entry name" value="ANK_REP_REGION"/>
    <property type="match status" value="2"/>
</dbReference>
<dbReference type="InterPro" id="IPR002110">
    <property type="entry name" value="Ankyrin_rpt"/>
</dbReference>
<keyword evidence="4" id="KW-0472">Membrane</keyword>
<dbReference type="Proteomes" id="UP000507470">
    <property type="component" value="Unassembled WGS sequence"/>
</dbReference>
<feature type="transmembrane region" description="Helical" evidence="4">
    <location>
        <begin position="1139"/>
        <end position="1157"/>
    </location>
</feature>
<evidence type="ECO:0000256" key="2">
    <source>
        <dbReference type="ARBA" id="ARBA00023043"/>
    </source>
</evidence>
<evidence type="ECO:0000313" key="8">
    <source>
        <dbReference type="Proteomes" id="UP000507470"/>
    </source>
</evidence>
<feature type="domain" description="Novel STAND NTPase 3" evidence="6">
    <location>
        <begin position="236"/>
        <end position="391"/>
    </location>
</feature>
<dbReference type="OrthoDB" id="6122878at2759"/>
<dbReference type="InterPro" id="IPR049050">
    <property type="entry name" value="nSTAND3"/>
</dbReference>
<proteinExistence type="predicted"/>
<protein>
    <submittedName>
        <fullName evidence="7">Uncharacterized protein</fullName>
    </submittedName>
</protein>
<dbReference type="Pfam" id="PF20720">
    <property type="entry name" value="nSTAND3"/>
    <property type="match status" value="1"/>
</dbReference>
<evidence type="ECO:0000313" key="7">
    <source>
        <dbReference type="EMBL" id="CAC5414179.1"/>
    </source>
</evidence>
<dbReference type="PANTHER" id="PTHR24198:SF165">
    <property type="entry name" value="ANKYRIN REPEAT-CONTAINING PROTEIN-RELATED"/>
    <property type="match status" value="1"/>
</dbReference>
<dbReference type="AlphaFoldDB" id="A0A6J8E062"/>
<keyword evidence="2 3" id="KW-0040">ANK repeat</keyword>
<feature type="repeat" description="ANK" evidence="3">
    <location>
        <begin position="1013"/>
        <end position="1050"/>
    </location>
</feature>
<dbReference type="SMART" id="SM00248">
    <property type="entry name" value="ANK"/>
    <property type="match status" value="5"/>
</dbReference>
<dbReference type="InterPro" id="IPR041249">
    <property type="entry name" value="HEPN_DZIP3"/>
</dbReference>
<evidence type="ECO:0000256" key="1">
    <source>
        <dbReference type="ARBA" id="ARBA00022737"/>
    </source>
</evidence>
<dbReference type="SUPFAM" id="SSF48403">
    <property type="entry name" value="Ankyrin repeat"/>
    <property type="match status" value="2"/>
</dbReference>
<keyword evidence="1" id="KW-0677">Repeat</keyword>
<keyword evidence="8" id="KW-1185">Reference proteome</keyword>
<gene>
    <name evidence="7" type="ORF">MCOR_47017</name>
</gene>
<dbReference type="Pfam" id="PF13637">
    <property type="entry name" value="Ank_4"/>
    <property type="match status" value="1"/>
</dbReference>
<feature type="repeat" description="ANK" evidence="3">
    <location>
        <begin position="906"/>
        <end position="938"/>
    </location>
</feature>
<reference evidence="7 8" key="1">
    <citation type="submission" date="2020-06" db="EMBL/GenBank/DDBJ databases">
        <authorList>
            <person name="Li R."/>
            <person name="Bekaert M."/>
        </authorList>
    </citation>
    <scope>NUCLEOTIDE SEQUENCE [LARGE SCALE GENOMIC DNA]</scope>
    <source>
        <strain evidence="8">wild</strain>
    </source>
</reference>
<evidence type="ECO:0000259" key="5">
    <source>
        <dbReference type="Pfam" id="PF18738"/>
    </source>
</evidence>
<feature type="repeat" description="ANK" evidence="3">
    <location>
        <begin position="770"/>
        <end position="800"/>
    </location>
</feature>
<sequence>MASISQLTEEEGNFTRFFLLNFKVSPEIARGYFDGVFPPTHLAQIINNSMNAIMKLNKSKRINAAQLEILRGVPATSSKDFDLTMMICLLRNIGGLSTPTNGWDQLPHPNDTLPGAHFAMLKWYRNQLAHTTVSSMDNNEFTLKWTRVENALISLNNGQRPQKVTEILNYDLDGEQAKTLAKEELKQLTKDYLDCEKEKEQIAYEYTYYRERNLPKNIEEANAAFVETWIKDDESFCETMGSELVHDKVKDCNCIVVTSNLGLGKTATIRHIALKFKLEGFEIVPVESPMDIIKYKTNKKQMFLIDDVLGKYSLSPTLLGEWERLNEKLISCFNTEIGSKKILCTLRLQIALQKRFKNASTILNKEVINLEHESNILSKEEKKIILLKHLRSSTIEKEIETEELESMCETNYAFPLLCKLISTNEERYKKRMTFFKQPLSLLKEELDKMRNDDKTLYCTLVICMLFDGSLSRSMLDIDSNECDEKIYKIMQTCGLQRNMSKKALGESAFSALGSYLTKDSYNFRFIHDALLETVSFHFCTLNPKEMFEDCNILFIRDRVRVSSNVNTNENFEQNIVILREDDLNEDHVKPLYNRLWTELKCGRFSNLLMSGLCENRNFVGIFGTHIKTNKRKFELTGPFVGVSSERNQSNDRSFLKRIFDIASTNEFKHNKDAISRVIEASANRSRLMNWIVAFGCYEFFTFVWSTMTHSDRKGILGRDDEYNTDTSPGIRQSPKPCSKSFFPLAVLGGSLDIVKTLISNAADVNCFSEFFETPLYIAVKSGRYDMVHLLLNNGAQVNIRLWFDMKIPVLVTANNYQLTSLILHYDKNQTKLHKAVRHNDLHILRSNISSKIIDHKTKSGWTVLHYAVLLDNLEALKVLFDDGLSQSDDSFPSRRPTPKINIVDNNGHTALYLAVINNNIEILSLLLRNKADVNVRDCFNRLPLHYTTSQSVTQLLLTHSSQNKCLPTNENANEIREYGKGPISVFKTACLNITLQTAFRNVCRDCVNMPDNEGNTPLHSVINRCLIKKESSDCIETLLENGADPCLFNNMGISALELSNCCDTEERYINNIANYKQSLDKTHIVFAFATFLFIAFAIGLLMNFPYPYIINKENHNACYCNGQVTESDNIILVQVTRSIYGLLPIVFYVKIIMYNLYAMPDINTLKLTALNCTEFSPINISCTSSANNINITYKKGVDFSAQCRYDPNITSYNGTFVVESEVIDWIDRWLMLAKMTNTVHD</sequence>
<name>A0A6J8E062_MYTCO</name>
<evidence type="ECO:0000259" key="6">
    <source>
        <dbReference type="Pfam" id="PF20720"/>
    </source>
</evidence>
<dbReference type="Pfam" id="PF00023">
    <property type="entry name" value="Ank"/>
    <property type="match status" value="1"/>
</dbReference>
<dbReference type="Gene3D" id="1.25.40.20">
    <property type="entry name" value="Ankyrin repeat-containing domain"/>
    <property type="match status" value="3"/>
</dbReference>
<dbReference type="InterPro" id="IPR036770">
    <property type="entry name" value="Ankyrin_rpt-contain_sf"/>
</dbReference>
<dbReference type="PROSITE" id="PS50088">
    <property type="entry name" value="ANK_REPEAT"/>
    <property type="match status" value="3"/>
</dbReference>
<evidence type="ECO:0000256" key="3">
    <source>
        <dbReference type="PROSITE-ProRule" id="PRU00023"/>
    </source>
</evidence>
<feature type="domain" description="DZIP3-like HEPN" evidence="5">
    <location>
        <begin position="39"/>
        <end position="177"/>
    </location>
</feature>
<dbReference type="PANTHER" id="PTHR24198">
    <property type="entry name" value="ANKYRIN REPEAT AND PROTEIN KINASE DOMAIN-CONTAINING PROTEIN"/>
    <property type="match status" value="1"/>
</dbReference>